<name>A0AAZ3PVK9_ONCTS</name>
<dbReference type="Proteomes" id="UP000694402">
    <property type="component" value="Unassembled WGS sequence"/>
</dbReference>
<reference evidence="1" key="3">
    <citation type="submission" date="2025-09" db="UniProtKB">
        <authorList>
            <consortium name="Ensembl"/>
        </authorList>
    </citation>
    <scope>IDENTIFICATION</scope>
</reference>
<dbReference type="Ensembl" id="ENSOTST00005166695.1">
    <property type="protein sequence ID" value="ENSOTSP00005120902.1"/>
    <property type="gene ID" value="ENSOTSG00005063429.1"/>
</dbReference>
<evidence type="ECO:0000313" key="2">
    <source>
        <dbReference type="Proteomes" id="UP000694402"/>
    </source>
</evidence>
<sequence>MTARSVKGSRLPVEPFYHMPFSANIASYMFFFRTFFPAVIERQADELEGSLLDEVGVEDAHLCGLPGDVVCHRLPEALCTPLRGEERW</sequence>
<dbReference type="AlphaFoldDB" id="A0AAZ3PVK9"/>
<protein>
    <submittedName>
        <fullName evidence="1">Uncharacterized protein</fullName>
    </submittedName>
</protein>
<keyword evidence="2" id="KW-1185">Reference proteome</keyword>
<accession>A0AAZ3PVK9</accession>
<reference evidence="1" key="2">
    <citation type="submission" date="2025-08" db="UniProtKB">
        <authorList>
            <consortium name="Ensembl"/>
        </authorList>
    </citation>
    <scope>IDENTIFICATION</scope>
</reference>
<evidence type="ECO:0000313" key="1">
    <source>
        <dbReference type="Ensembl" id="ENSOTSP00005120902.1"/>
    </source>
</evidence>
<proteinExistence type="predicted"/>
<reference evidence="2" key="1">
    <citation type="journal article" date="2018" name="PLoS ONE">
        <title>Chinook salmon (Oncorhynchus tshawytscha) genome and transcriptome.</title>
        <authorList>
            <person name="Christensen K.A."/>
            <person name="Leong J.S."/>
            <person name="Sakhrani D."/>
            <person name="Biagi C.A."/>
            <person name="Minkley D.R."/>
            <person name="Withler R.E."/>
            <person name="Rondeau E.B."/>
            <person name="Koop B.F."/>
            <person name="Devlin R.H."/>
        </authorList>
    </citation>
    <scope>NUCLEOTIDE SEQUENCE [LARGE SCALE GENOMIC DNA]</scope>
</reference>
<organism evidence="1 2">
    <name type="scientific">Oncorhynchus tshawytscha</name>
    <name type="common">Chinook salmon</name>
    <name type="synonym">Salmo tshawytscha</name>
    <dbReference type="NCBI Taxonomy" id="74940"/>
    <lineage>
        <taxon>Eukaryota</taxon>
        <taxon>Metazoa</taxon>
        <taxon>Chordata</taxon>
        <taxon>Craniata</taxon>
        <taxon>Vertebrata</taxon>
        <taxon>Euteleostomi</taxon>
        <taxon>Actinopterygii</taxon>
        <taxon>Neopterygii</taxon>
        <taxon>Teleostei</taxon>
        <taxon>Protacanthopterygii</taxon>
        <taxon>Salmoniformes</taxon>
        <taxon>Salmonidae</taxon>
        <taxon>Salmoninae</taxon>
        <taxon>Oncorhynchus</taxon>
    </lineage>
</organism>